<evidence type="ECO:0000313" key="9">
    <source>
        <dbReference type="Proteomes" id="UP001620626"/>
    </source>
</evidence>
<organism evidence="8 9">
    <name type="scientific">Heterodera trifolii</name>
    <dbReference type="NCBI Taxonomy" id="157864"/>
    <lineage>
        <taxon>Eukaryota</taxon>
        <taxon>Metazoa</taxon>
        <taxon>Ecdysozoa</taxon>
        <taxon>Nematoda</taxon>
        <taxon>Chromadorea</taxon>
        <taxon>Rhabditida</taxon>
        <taxon>Tylenchina</taxon>
        <taxon>Tylenchomorpha</taxon>
        <taxon>Tylenchoidea</taxon>
        <taxon>Heteroderidae</taxon>
        <taxon>Heteroderinae</taxon>
        <taxon>Heterodera</taxon>
    </lineage>
</organism>
<keyword evidence="3 5" id="KW-0863">Zinc-finger</keyword>
<dbReference type="PANTHER" id="PTHR14677">
    <property type="entry name" value="ARSENITE INDUCUBLE RNA ASSOCIATED PROTEIN AIP-1-RELATED"/>
    <property type="match status" value="1"/>
</dbReference>
<dbReference type="SUPFAM" id="SSF118310">
    <property type="entry name" value="AN1-like Zinc finger"/>
    <property type="match status" value="2"/>
</dbReference>
<dbReference type="EMBL" id="JBICBT010000334">
    <property type="protein sequence ID" value="KAL3117065.1"/>
    <property type="molecule type" value="Genomic_DNA"/>
</dbReference>
<keyword evidence="4" id="KW-0862">Zinc</keyword>
<proteinExistence type="predicted"/>
<evidence type="ECO:0000259" key="7">
    <source>
        <dbReference type="PROSITE" id="PS51039"/>
    </source>
</evidence>
<dbReference type="GO" id="GO:0008270">
    <property type="term" value="F:zinc ion binding"/>
    <property type="evidence" value="ECO:0007669"/>
    <property type="project" value="UniProtKB-KW"/>
</dbReference>
<evidence type="ECO:0000256" key="5">
    <source>
        <dbReference type="PROSITE-ProRule" id="PRU00449"/>
    </source>
</evidence>
<dbReference type="InterPro" id="IPR035896">
    <property type="entry name" value="AN1-like_Znf"/>
</dbReference>
<dbReference type="PANTHER" id="PTHR14677:SF20">
    <property type="entry name" value="ZINC FINGER AN1-TYPE CONTAINING 2A-RELATED"/>
    <property type="match status" value="1"/>
</dbReference>
<dbReference type="PROSITE" id="PS51039">
    <property type="entry name" value="ZF_AN1"/>
    <property type="match status" value="1"/>
</dbReference>
<evidence type="ECO:0000313" key="8">
    <source>
        <dbReference type="EMBL" id="KAL3117065.1"/>
    </source>
</evidence>
<evidence type="ECO:0000256" key="1">
    <source>
        <dbReference type="ARBA" id="ARBA00022723"/>
    </source>
</evidence>
<dbReference type="Pfam" id="PF01428">
    <property type="entry name" value="zf-AN1"/>
    <property type="match status" value="2"/>
</dbReference>
<sequence length="199" mass="22332">MAEFPDSGKHCSVPDCRQLDYLPIICDACSRILCKQHRTYDAHGCTESYKKNLQFPICPLCQQTVPIKRGEKPDLRVNEHIERDCRSDLAKKGRWAPKCGVNNCFRRELVPMVCKDCAVHFCLSHRHQSDHQCPKMPMVSQRTTKPKNVSSKSAAEQMDALFAAQLQREEYESSSRGGGGTFPPSSTNGTRNNGNCAIS</sequence>
<accession>A0ABD2LP95</accession>
<dbReference type="Pfam" id="PF25403">
    <property type="entry name" value="zf-C2H2_ZFAND2"/>
    <property type="match status" value="1"/>
</dbReference>
<dbReference type="Proteomes" id="UP001620626">
    <property type="component" value="Unassembled WGS sequence"/>
</dbReference>
<comment type="caution">
    <text evidence="8">The sequence shown here is derived from an EMBL/GenBank/DDBJ whole genome shotgun (WGS) entry which is preliminary data.</text>
</comment>
<reference evidence="8 9" key="1">
    <citation type="submission" date="2024-10" db="EMBL/GenBank/DDBJ databases">
        <authorList>
            <person name="Kim D."/>
        </authorList>
    </citation>
    <scope>NUCLEOTIDE SEQUENCE [LARGE SCALE GENOMIC DNA]</scope>
    <source>
        <strain evidence="8">BH-2024</strain>
    </source>
</reference>
<keyword evidence="9" id="KW-1185">Reference proteome</keyword>
<feature type="compositionally biased region" description="Polar residues" evidence="6">
    <location>
        <begin position="183"/>
        <end position="199"/>
    </location>
</feature>
<feature type="region of interest" description="Disordered" evidence="6">
    <location>
        <begin position="129"/>
        <end position="199"/>
    </location>
</feature>
<dbReference type="Gene3D" id="4.10.1110.10">
    <property type="entry name" value="AN1-like Zinc finger"/>
    <property type="match status" value="2"/>
</dbReference>
<keyword evidence="2" id="KW-0677">Repeat</keyword>
<dbReference type="InterPro" id="IPR057357">
    <property type="entry name" value="Znf-C2H2_ZFAND2A/B"/>
</dbReference>
<dbReference type="SMART" id="SM00154">
    <property type="entry name" value="ZnF_AN1"/>
    <property type="match status" value="2"/>
</dbReference>
<protein>
    <recommendedName>
        <fullName evidence="7">AN1-type domain-containing protein</fullName>
    </recommendedName>
</protein>
<evidence type="ECO:0000256" key="4">
    <source>
        <dbReference type="ARBA" id="ARBA00022833"/>
    </source>
</evidence>
<evidence type="ECO:0000256" key="2">
    <source>
        <dbReference type="ARBA" id="ARBA00022737"/>
    </source>
</evidence>
<evidence type="ECO:0000256" key="6">
    <source>
        <dbReference type="SAM" id="MobiDB-lite"/>
    </source>
</evidence>
<keyword evidence="1" id="KW-0479">Metal-binding</keyword>
<feature type="compositionally biased region" description="Polar residues" evidence="6">
    <location>
        <begin position="140"/>
        <end position="154"/>
    </location>
</feature>
<feature type="domain" description="AN1-type" evidence="7">
    <location>
        <begin position="5"/>
        <end position="53"/>
    </location>
</feature>
<dbReference type="AlphaFoldDB" id="A0ABD2LP95"/>
<evidence type="ECO:0000256" key="3">
    <source>
        <dbReference type="ARBA" id="ARBA00022771"/>
    </source>
</evidence>
<name>A0ABD2LP95_9BILA</name>
<dbReference type="InterPro" id="IPR000058">
    <property type="entry name" value="Znf_AN1"/>
</dbReference>
<gene>
    <name evidence="8" type="ORF">niasHT_007468</name>
</gene>